<protein>
    <submittedName>
        <fullName evidence="3">Uncharacterized protein</fullName>
    </submittedName>
</protein>
<dbReference type="Proteomes" id="UP000043764">
    <property type="component" value="Unassembled WGS sequence"/>
</dbReference>
<name>A0A0H5CZ89_9RHOB</name>
<evidence type="ECO:0000313" key="4">
    <source>
        <dbReference type="Proteomes" id="UP000043764"/>
    </source>
</evidence>
<keyword evidence="2" id="KW-0812">Transmembrane</keyword>
<evidence type="ECO:0000313" key="3">
    <source>
        <dbReference type="EMBL" id="CRL09848.1"/>
    </source>
</evidence>
<keyword evidence="2" id="KW-0472">Membrane</keyword>
<keyword evidence="4" id="KW-1185">Reference proteome</keyword>
<organism evidence="3 4">
    <name type="scientific">Phaeobacter italicus</name>
    <dbReference type="NCBI Taxonomy" id="481446"/>
    <lineage>
        <taxon>Bacteria</taxon>
        <taxon>Pseudomonadati</taxon>
        <taxon>Pseudomonadota</taxon>
        <taxon>Alphaproteobacteria</taxon>
        <taxon>Rhodobacterales</taxon>
        <taxon>Roseobacteraceae</taxon>
        <taxon>Phaeobacter</taxon>
    </lineage>
</organism>
<evidence type="ECO:0000256" key="1">
    <source>
        <dbReference type="SAM" id="MobiDB-lite"/>
    </source>
</evidence>
<sequence length="67" mass="6867">MAASGSSRKPRALCTASPGDFDKKGRARRPDLFIAKLLPQALFAGPFGAALTVGGGVVMCPVAFGEM</sequence>
<dbReference type="AlphaFoldDB" id="A0A0H5CZ89"/>
<dbReference type="EMBL" id="CVRL01000007">
    <property type="protein sequence ID" value="CRL09848.1"/>
    <property type="molecule type" value="Genomic_DNA"/>
</dbReference>
<keyword evidence="2" id="KW-1133">Transmembrane helix</keyword>
<feature type="transmembrane region" description="Helical" evidence="2">
    <location>
        <begin position="41"/>
        <end position="64"/>
    </location>
</feature>
<feature type="region of interest" description="Disordered" evidence="1">
    <location>
        <begin position="1"/>
        <end position="22"/>
    </location>
</feature>
<proteinExistence type="predicted"/>
<evidence type="ECO:0000256" key="2">
    <source>
        <dbReference type="SAM" id="Phobius"/>
    </source>
</evidence>
<accession>A0A0H5CZ89</accession>
<reference evidence="4" key="1">
    <citation type="submission" date="2015-05" db="EMBL/GenBank/DDBJ databases">
        <authorList>
            <person name="Rodrigo-Torres Lidia"/>
            <person name="Arahal R.David."/>
        </authorList>
    </citation>
    <scope>NUCLEOTIDE SEQUENCE [LARGE SCALE GENOMIC DNA]</scope>
    <source>
        <strain evidence="4">CECT 7321</strain>
    </source>
</reference>
<gene>
    <name evidence="3" type="ORF">NIT7321_00683</name>
</gene>